<evidence type="ECO:0000256" key="1">
    <source>
        <dbReference type="ARBA" id="ARBA00022801"/>
    </source>
</evidence>
<evidence type="ECO:0000313" key="6">
    <source>
        <dbReference type="EMBL" id="QSW85403.1"/>
    </source>
</evidence>
<name>A0A8A2U9Y8_9EURY</name>
<dbReference type="KEGG" id="hlo:J0X27_00695"/>
<protein>
    <submittedName>
        <fullName evidence="6">Patatin-like phospholipase family protein</fullName>
    </submittedName>
</protein>
<organism evidence="6 7">
    <name type="scientific">Natrinema longum</name>
    <dbReference type="NCBI Taxonomy" id="370324"/>
    <lineage>
        <taxon>Archaea</taxon>
        <taxon>Methanobacteriati</taxon>
        <taxon>Methanobacteriota</taxon>
        <taxon>Stenosarchaea group</taxon>
        <taxon>Halobacteria</taxon>
        <taxon>Halobacteriales</taxon>
        <taxon>Natrialbaceae</taxon>
        <taxon>Natrinema</taxon>
    </lineage>
</organism>
<sequence length="358" mass="39018">MSDTTASVTSRPSEADDSSGLSDDGDRVTPTRVAIACQGGGSHTAFAAGVLRTWLSDGAWDDEFELVGISGTSGGAFNALAVWYGLLSADEPTAADLLESFWTDIAATGYPDRLYNEWLAAFSRLESTGAAVPQVSPYYSPVSELGTAHLARVLERHVDFEAIPALTGVGTPELVVGTVDVQGGEFETFTNDDVTIDAVLASAALPMLFEAVEIDGTAHWDGLFSQNPPVKDLMSGPVERTPEELWVIQINPQTREDTPTTPFEIADRRNELAGNLSLNQELAVVERINRWIADGHLDHPQYTTTTIRRIELRGYHHASKLDRDPEFIDELVRHGESRGREFLEGLELESDVTYPART</sequence>
<accession>A0A8A2U9Y8</accession>
<dbReference type="PROSITE" id="PS51635">
    <property type="entry name" value="PNPLA"/>
    <property type="match status" value="1"/>
</dbReference>
<dbReference type="PANTHER" id="PTHR14226">
    <property type="entry name" value="NEUROPATHY TARGET ESTERASE/SWISS CHEESE D.MELANOGASTER"/>
    <property type="match status" value="1"/>
</dbReference>
<feature type="domain" description="PNPLA" evidence="5">
    <location>
        <begin position="35"/>
        <end position="234"/>
    </location>
</feature>
<dbReference type="InterPro" id="IPR050301">
    <property type="entry name" value="NTE"/>
</dbReference>
<evidence type="ECO:0000313" key="7">
    <source>
        <dbReference type="Proteomes" id="UP000663191"/>
    </source>
</evidence>
<keyword evidence="2" id="KW-0442">Lipid degradation</keyword>
<gene>
    <name evidence="6" type="ORF">J0X27_00695</name>
</gene>
<proteinExistence type="predicted"/>
<dbReference type="AlphaFoldDB" id="A0A8A2U9Y8"/>
<dbReference type="EMBL" id="CP071463">
    <property type="protein sequence ID" value="QSW85403.1"/>
    <property type="molecule type" value="Genomic_DNA"/>
</dbReference>
<dbReference type="InterPro" id="IPR016035">
    <property type="entry name" value="Acyl_Trfase/lysoPLipase"/>
</dbReference>
<dbReference type="GO" id="GO:0016787">
    <property type="term" value="F:hydrolase activity"/>
    <property type="evidence" value="ECO:0007669"/>
    <property type="project" value="UniProtKB-KW"/>
</dbReference>
<evidence type="ECO:0000259" key="5">
    <source>
        <dbReference type="PROSITE" id="PS51635"/>
    </source>
</evidence>
<keyword evidence="7" id="KW-1185">Reference proteome</keyword>
<dbReference type="Gene3D" id="3.40.1090.10">
    <property type="entry name" value="Cytosolic phospholipase A2 catalytic domain"/>
    <property type="match status" value="2"/>
</dbReference>
<reference evidence="6 7" key="1">
    <citation type="journal article" date="2006" name="Int. J. Syst. Evol. Microbiol.">
        <title>Haloterrigena longa sp. nov. and Haloterrigena limicola sp. nov., extremely halophilic archaea isolated from a salt lake.</title>
        <authorList>
            <person name="Cui H.L."/>
            <person name="Tohty D."/>
            <person name="Zhou P.J."/>
            <person name="Liu S.J."/>
        </authorList>
    </citation>
    <scope>NUCLEOTIDE SEQUENCE [LARGE SCALE GENOMIC DNA]</scope>
    <source>
        <strain evidence="6 7">ABH32</strain>
    </source>
</reference>
<dbReference type="InterPro" id="IPR002641">
    <property type="entry name" value="PNPLA_dom"/>
</dbReference>
<dbReference type="PANTHER" id="PTHR14226:SF78">
    <property type="entry name" value="SLR0060 PROTEIN"/>
    <property type="match status" value="1"/>
</dbReference>
<feature type="compositionally biased region" description="Polar residues" evidence="4">
    <location>
        <begin position="1"/>
        <end position="12"/>
    </location>
</feature>
<dbReference type="Proteomes" id="UP000663191">
    <property type="component" value="Chromosome"/>
</dbReference>
<dbReference type="GeneID" id="63182217"/>
<evidence type="ECO:0000256" key="4">
    <source>
        <dbReference type="SAM" id="MobiDB-lite"/>
    </source>
</evidence>
<feature type="region of interest" description="Disordered" evidence="4">
    <location>
        <begin position="1"/>
        <end position="27"/>
    </location>
</feature>
<dbReference type="GO" id="GO:0016042">
    <property type="term" value="P:lipid catabolic process"/>
    <property type="evidence" value="ECO:0007669"/>
    <property type="project" value="UniProtKB-KW"/>
</dbReference>
<keyword evidence="3" id="KW-0443">Lipid metabolism</keyword>
<evidence type="ECO:0000256" key="3">
    <source>
        <dbReference type="ARBA" id="ARBA00023098"/>
    </source>
</evidence>
<dbReference type="RefSeq" id="WP_207270594.1">
    <property type="nucleotide sequence ID" value="NZ_CP071463.1"/>
</dbReference>
<dbReference type="OrthoDB" id="371677at2157"/>
<evidence type="ECO:0000256" key="2">
    <source>
        <dbReference type="ARBA" id="ARBA00022963"/>
    </source>
</evidence>
<dbReference type="SUPFAM" id="SSF52151">
    <property type="entry name" value="FabD/lysophospholipase-like"/>
    <property type="match status" value="1"/>
</dbReference>
<keyword evidence="1" id="KW-0378">Hydrolase</keyword>
<dbReference type="Pfam" id="PF01734">
    <property type="entry name" value="Patatin"/>
    <property type="match status" value="1"/>
</dbReference>